<reference evidence="1" key="1">
    <citation type="submission" date="2014-11" db="EMBL/GenBank/DDBJ databases">
        <authorList>
            <person name="Amaro Gonzalez C."/>
        </authorList>
    </citation>
    <scope>NUCLEOTIDE SEQUENCE</scope>
</reference>
<sequence>MSCMEGRETPMIFSAVLTMRCRVFHSDACNCQTTQ</sequence>
<evidence type="ECO:0000313" key="1">
    <source>
        <dbReference type="EMBL" id="JAH44738.1"/>
    </source>
</evidence>
<organism evidence="1">
    <name type="scientific">Anguilla anguilla</name>
    <name type="common">European freshwater eel</name>
    <name type="synonym">Muraena anguilla</name>
    <dbReference type="NCBI Taxonomy" id="7936"/>
    <lineage>
        <taxon>Eukaryota</taxon>
        <taxon>Metazoa</taxon>
        <taxon>Chordata</taxon>
        <taxon>Craniata</taxon>
        <taxon>Vertebrata</taxon>
        <taxon>Euteleostomi</taxon>
        <taxon>Actinopterygii</taxon>
        <taxon>Neopterygii</taxon>
        <taxon>Teleostei</taxon>
        <taxon>Anguilliformes</taxon>
        <taxon>Anguillidae</taxon>
        <taxon>Anguilla</taxon>
    </lineage>
</organism>
<reference evidence="1" key="2">
    <citation type="journal article" date="2015" name="Fish Shellfish Immunol.">
        <title>Early steps in the European eel (Anguilla anguilla)-Vibrio vulnificus interaction in the gills: Role of the RtxA13 toxin.</title>
        <authorList>
            <person name="Callol A."/>
            <person name="Pajuelo D."/>
            <person name="Ebbesson L."/>
            <person name="Teles M."/>
            <person name="MacKenzie S."/>
            <person name="Amaro C."/>
        </authorList>
    </citation>
    <scope>NUCLEOTIDE SEQUENCE</scope>
</reference>
<protein>
    <submittedName>
        <fullName evidence="1">Uncharacterized protein</fullName>
    </submittedName>
</protein>
<dbReference type="EMBL" id="GBXM01063839">
    <property type="protein sequence ID" value="JAH44738.1"/>
    <property type="molecule type" value="Transcribed_RNA"/>
</dbReference>
<dbReference type="AlphaFoldDB" id="A0A0E9SW37"/>
<proteinExistence type="predicted"/>
<name>A0A0E9SW37_ANGAN</name>
<accession>A0A0E9SW37</accession>